<sequence length="234" mass="24698">MSRPVIGVTCYVEPARFTVWETTAALLPYAYVDHVARVGGQPVILPPVGDPAAALGRLDGLILAGGGDVDPARYGQAPHERTGHVRQARDDAEFGLVRAALEQGVPFLGVCRGLQVLNVALGGSLHQHLPDVVVRGDHAPAPGRFGRMPVRAAPGSLTAEILGPGPVEVAHYHHQAVDKVGAGLTVTAHAADGTIEAVELEGHPFALAVQWHPEADDECALFEALVRHVRRARP</sequence>
<dbReference type="PANTHER" id="PTHR43235:SF1">
    <property type="entry name" value="GLUTAMINE AMIDOTRANSFERASE PB2B2.05-RELATED"/>
    <property type="match status" value="1"/>
</dbReference>
<dbReference type="GO" id="GO:0033969">
    <property type="term" value="F:gamma-glutamyl-gamma-aminobutyrate hydrolase activity"/>
    <property type="evidence" value="ECO:0007669"/>
    <property type="project" value="TreeGrafter"/>
</dbReference>
<dbReference type="InterPro" id="IPR029062">
    <property type="entry name" value="Class_I_gatase-like"/>
</dbReference>
<keyword evidence="1" id="KW-0315">Glutamine amidotransferase</keyword>
<dbReference type="InterPro" id="IPR011697">
    <property type="entry name" value="Peptidase_C26"/>
</dbReference>
<gene>
    <name evidence="1" type="ORF">GCM10017600_14030</name>
</gene>
<dbReference type="AlphaFoldDB" id="A0A9W6HXS9"/>
<proteinExistence type="predicted"/>
<dbReference type="GO" id="GO:0005829">
    <property type="term" value="C:cytosol"/>
    <property type="evidence" value="ECO:0007669"/>
    <property type="project" value="TreeGrafter"/>
</dbReference>
<dbReference type="EMBL" id="BSEV01000002">
    <property type="protein sequence ID" value="GLK07998.1"/>
    <property type="molecule type" value="Genomic_DNA"/>
</dbReference>
<evidence type="ECO:0000313" key="2">
    <source>
        <dbReference type="Proteomes" id="UP001143474"/>
    </source>
</evidence>
<dbReference type="PANTHER" id="PTHR43235">
    <property type="entry name" value="GLUTAMINE AMIDOTRANSFERASE PB2B2.05-RELATED"/>
    <property type="match status" value="1"/>
</dbReference>
<dbReference type="PROSITE" id="PS51273">
    <property type="entry name" value="GATASE_TYPE_1"/>
    <property type="match status" value="1"/>
</dbReference>
<dbReference type="InterPro" id="IPR044668">
    <property type="entry name" value="PuuD-like"/>
</dbReference>
<dbReference type="CDD" id="cd01745">
    <property type="entry name" value="GATase1_2"/>
    <property type="match status" value="1"/>
</dbReference>
<name>A0A9W6HXS9_9ACTN</name>
<reference evidence="1" key="2">
    <citation type="submission" date="2023-01" db="EMBL/GenBank/DDBJ databases">
        <authorList>
            <person name="Sun Q."/>
            <person name="Evtushenko L."/>
        </authorList>
    </citation>
    <scope>NUCLEOTIDE SEQUENCE</scope>
    <source>
        <strain evidence="1">VKM Ac-2007</strain>
    </source>
</reference>
<accession>A0A9W6HXS9</accession>
<organism evidence="1 2">
    <name type="scientific">Streptosporangium carneum</name>
    <dbReference type="NCBI Taxonomy" id="47481"/>
    <lineage>
        <taxon>Bacteria</taxon>
        <taxon>Bacillati</taxon>
        <taxon>Actinomycetota</taxon>
        <taxon>Actinomycetes</taxon>
        <taxon>Streptosporangiales</taxon>
        <taxon>Streptosporangiaceae</taxon>
        <taxon>Streptosporangium</taxon>
    </lineage>
</organism>
<dbReference type="Pfam" id="PF07722">
    <property type="entry name" value="Peptidase_C26"/>
    <property type="match status" value="1"/>
</dbReference>
<dbReference type="Gene3D" id="3.40.50.880">
    <property type="match status" value="1"/>
</dbReference>
<dbReference type="GO" id="GO:0006598">
    <property type="term" value="P:polyamine catabolic process"/>
    <property type="evidence" value="ECO:0007669"/>
    <property type="project" value="TreeGrafter"/>
</dbReference>
<comment type="caution">
    <text evidence="1">The sequence shown here is derived from an EMBL/GenBank/DDBJ whole genome shotgun (WGS) entry which is preliminary data.</text>
</comment>
<dbReference type="Proteomes" id="UP001143474">
    <property type="component" value="Unassembled WGS sequence"/>
</dbReference>
<dbReference type="SUPFAM" id="SSF52317">
    <property type="entry name" value="Class I glutamine amidotransferase-like"/>
    <property type="match status" value="1"/>
</dbReference>
<dbReference type="RefSeq" id="WP_271216522.1">
    <property type="nucleotide sequence ID" value="NZ_BAAAVD010000024.1"/>
</dbReference>
<keyword evidence="2" id="KW-1185">Reference proteome</keyword>
<protein>
    <submittedName>
        <fullName evidence="1">Glutamine amidotransferase</fullName>
    </submittedName>
</protein>
<evidence type="ECO:0000313" key="1">
    <source>
        <dbReference type="EMBL" id="GLK07998.1"/>
    </source>
</evidence>
<reference evidence="1" key="1">
    <citation type="journal article" date="2014" name="Int. J. Syst. Evol. Microbiol.">
        <title>Complete genome sequence of Corynebacterium casei LMG S-19264T (=DSM 44701T), isolated from a smear-ripened cheese.</title>
        <authorList>
            <consortium name="US DOE Joint Genome Institute (JGI-PGF)"/>
            <person name="Walter F."/>
            <person name="Albersmeier A."/>
            <person name="Kalinowski J."/>
            <person name="Ruckert C."/>
        </authorList>
    </citation>
    <scope>NUCLEOTIDE SEQUENCE</scope>
    <source>
        <strain evidence="1">VKM Ac-2007</strain>
    </source>
</reference>